<accession>A0ABV5PWX4</accession>
<feature type="domain" description="Tyr recombinase" evidence="4">
    <location>
        <begin position="52"/>
        <end position="245"/>
    </location>
</feature>
<dbReference type="PANTHER" id="PTHR30349">
    <property type="entry name" value="PHAGE INTEGRASE-RELATED"/>
    <property type="match status" value="1"/>
</dbReference>
<dbReference type="Gene3D" id="1.10.443.10">
    <property type="entry name" value="Intergrase catalytic core"/>
    <property type="match status" value="1"/>
</dbReference>
<comment type="caution">
    <text evidence="5">The sequence shown here is derived from an EMBL/GenBank/DDBJ whole genome shotgun (WGS) entry which is preliminary data.</text>
</comment>
<dbReference type="CDD" id="cd01189">
    <property type="entry name" value="INT_ICEBs1_C_like"/>
    <property type="match status" value="1"/>
</dbReference>
<dbReference type="Pfam" id="PF00589">
    <property type="entry name" value="Phage_integrase"/>
    <property type="match status" value="1"/>
</dbReference>
<keyword evidence="3" id="KW-0233">DNA recombination</keyword>
<reference evidence="5 6" key="1">
    <citation type="submission" date="2024-09" db="EMBL/GenBank/DDBJ databases">
        <authorList>
            <person name="Sun Q."/>
            <person name="Mori K."/>
        </authorList>
    </citation>
    <scope>NUCLEOTIDE SEQUENCE [LARGE SCALE GENOMIC DNA]</scope>
    <source>
        <strain evidence="5 6">JCM 3323</strain>
    </source>
</reference>
<proteinExistence type="inferred from homology"/>
<dbReference type="SUPFAM" id="SSF56349">
    <property type="entry name" value="DNA breaking-rejoining enzymes"/>
    <property type="match status" value="1"/>
</dbReference>
<dbReference type="RefSeq" id="WP_346127221.1">
    <property type="nucleotide sequence ID" value="NZ_BAAAXC010000015.1"/>
</dbReference>
<dbReference type="Proteomes" id="UP001589646">
    <property type="component" value="Unassembled WGS sequence"/>
</dbReference>
<name>A0ABV5PWX4_9ACTN</name>
<comment type="similarity">
    <text evidence="1">Belongs to the 'phage' integrase family.</text>
</comment>
<sequence length="258" mass="28725">MLSSALGTSFKQKRIKHNSAEHVELPAVRRVRPLVWTDERVARWRETGRIPGPVMVWTPLLAGRFLDACVDERLYPLYHLVTTRGLRRGEACGVRWEDSDLKVTKTLGVLESDDEDDDGLKSDSSWRTVALGDENAVPLTAWRARQKRERLAAGERWVDTGLIFTAVDGRALREEYVSERFAAIVAAADLPPIRFHDLRHCAATIMLAAGIDMKVISATLGHSRHSFTADVYTSVVPEVAYAAAEATIPAIPRATRRA</sequence>
<gene>
    <name evidence="5" type="ORF">ACFFRN_13170</name>
</gene>
<evidence type="ECO:0000313" key="6">
    <source>
        <dbReference type="Proteomes" id="UP001589646"/>
    </source>
</evidence>
<keyword evidence="6" id="KW-1185">Reference proteome</keyword>
<dbReference type="EMBL" id="JBHMCE010000004">
    <property type="protein sequence ID" value="MFB9527563.1"/>
    <property type="molecule type" value="Genomic_DNA"/>
</dbReference>
<protein>
    <submittedName>
        <fullName evidence="5">Site-specific integrase</fullName>
    </submittedName>
</protein>
<dbReference type="InterPro" id="IPR002104">
    <property type="entry name" value="Integrase_catalytic"/>
</dbReference>
<dbReference type="InterPro" id="IPR011010">
    <property type="entry name" value="DNA_brk_join_enz"/>
</dbReference>
<evidence type="ECO:0000313" key="5">
    <source>
        <dbReference type="EMBL" id="MFB9527563.1"/>
    </source>
</evidence>
<keyword evidence="2" id="KW-0238">DNA-binding</keyword>
<dbReference type="InterPro" id="IPR013762">
    <property type="entry name" value="Integrase-like_cat_sf"/>
</dbReference>
<dbReference type="PROSITE" id="PS51898">
    <property type="entry name" value="TYR_RECOMBINASE"/>
    <property type="match status" value="1"/>
</dbReference>
<evidence type="ECO:0000256" key="2">
    <source>
        <dbReference type="ARBA" id="ARBA00023125"/>
    </source>
</evidence>
<dbReference type="InterPro" id="IPR050090">
    <property type="entry name" value="Tyrosine_recombinase_XerCD"/>
</dbReference>
<evidence type="ECO:0000256" key="3">
    <source>
        <dbReference type="ARBA" id="ARBA00023172"/>
    </source>
</evidence>
<evidence type="ECO:0000256" key="1">
    <source>
        <dbReference type="ARBA" id="ARBA00008857"/>
    </source>
</evidence>
<organism evidence="5 6">
    <name type="scientific">Nonomuraea roseola</name>
    <dbReference type="NCBI Taxonomy" id="46179"/>
    <lineage>
        <taxon>Bacteria</taxon>
        <taxon>Bacillati</taxon>
        <taxon>Actinomycetota</taxon>
        <taxon>Actinomycetes</taxon>
        <taxon>Streptosporangiales</taxon>
        <taxon>Streptosporangiaceae</taxon>
        <taxon>Nonomuraea</taxon>
    </lineage>
</organism>
<dbReference type="PANTHER" id="PTHR30349:SF41">
    <property type="entry name" value="INTEGRASE_RECOMBINASE PROTEIN MJ0367-RELATED"/>
    <property type="match status" value="1"/>
</dbReference>
<evidence type="ECO:0000259" key="4">
    <source>
        <dbReference type="PROSITE" id="PS51898"/>
    </source>
</evidence>